<dbReference type="AlphaFoldDB" id="A0A061ANJ0"/>
<sequence length="476" mass="53496">MPQASSDNAATSSACPTQLLDLPLEVLDLIIRYASLLRLESSESRRQAPSDLHHLAYGTNRLLRTLALPYLFYSLDTSRLPPKVWLPDVGVVSAKRFARTIRYEESWKNTRQYRWYRTSSEKRDDKKERQIFSEYAMLSQADFPLLEHIVLYRLETKNFLPRVKRPSRARGGDTSVFIRRLTLGHLYGLDKKAVEQSLTPFGAGVTSLSMDNDTTKRLDSVLPRFTALQVLRLNYHYGDQNPFDAKFEATYARIKSLQLRLPGTFFGYAEEEGDGSVRSIPQGELPTLPPTANLRHLAIDTRFDQFGISPHAIDDLLQTITTVFGAVPLKTLELDDSVICSSANLAKLAQTFPTLRTFTMSDRTIWNGSRADILSALSSFRHLTTLCLRLPSTMPASPYDRAVVADPQDDSPNDENAYASTAAIACEAAEVLPTLHHVGFSGQSSSIDWFRICRDNEGRPESAEGVKFYSTDLDTR</sequence>
<accession>A0A061ANJ0</accession>
<dbReference type="OrthoDB" id="10361333at2759"/>
<proteinExistence type="predicted"/>
<name>A0A061ANJ0_RHOTO</name>
<protein>
    <submittedName>
        <fullName evidence="1">RHTO0S04e01266g1_1</fullName>
    </submittedName>
</protein>
<evidence type="ECO:0000313" key="1">
    <source>
        <dbReference type="EMBL" id="CDR39099.1"/>
    </source>
</evidence>
<gene>
    <name evidence="1" type="ORF">RHTO0S_04e01266g</name>
</gene>
<dbReference type="EMBL" id="LK052939">
    <property type="protein sequence ID" value="CDR39099.1"/>
    <property type="molecule type" value="Genomic_DNA"/>
</dbReference>
<dbReference type="SUPFAM" id="SSF52047">
    <property type="entry name" value="RNI-like"/>
    <property type="match status" value="1"/>
</dbReference>
<reference evidence="1" key="1">
    <citation type="journal article" date="2014" name="Genome Announc.">
        <title>Draft genome sequence of Rhodosporidium toruloides CECT1137, an oleaginous yeast of biotechnological interest.</title>
        <authorList>
            <person name="Morin N."/>
            <person name="Calcas X."/>
            <person name="Devillers H."/>
            <person name="Durrens P."/>
            <person name="Sherman D.J."/>
            <person name="Nicaud J.-M."/>
            <person name="Neuveglise C."/>
        </authorList>
    </citation>
    <scope>NUCLEOTIDE SEQUENCE</scope>
    <source>
        <strain evidence="1">CECT1137</strain>
    </source>
</reference>
<organism evidence="1">
    <name type="scientific">Rhodotorula toruloides</name>
    <name type="common">Yeast</name>
    <name type="synonym">Rhodosporidium toruloides</name>
    <dbReference type="NCBI Taxonomy" id="5286"/>
    <lineage>
        <taxon>Eukaryota</taxon>
        <taxon>Fungi</taxon>
        <taxon>Dikarya</taxon>
        <taxon>Basidiomycota</taxon>
        <taxon>Pucciniomycotina</taxon>
        <taxon>Microbotryomycetes</taxon>
        <taxon>Sporidiobolales</taxon>
        <taxon>Sporidiobolaceae</taxon>
        <taxon>Rhodotorula</taxon>
    </lineage>
</organism>
<dbReference type="Gene3D" id="3.80.10.10">
    <property type="entry name" value="Ribonuclease Inhibitor"/>
    <property type="match status" value="1"/>
</dbReference>
<dbReference type="InterPro" id="IPR032675">
    <property type="entry name" value="LRR_dom_sf"/>
</dbReference>